<evidence type="ECO:0000313" key="1">
    <source>
        <dbReference type="EMBL" id="EON75121.1"/>
    </source>
</evidence>
<organism evidence="1 2">
    <name type="scientific">Lunatimonas lonarensis</name>
    <dbReference type="NCBI Taxonomy" id="1232681"/>
    <lineage>
        <taxon>Bacteria</taxon>
        <taxon>Pseudomonadati</taxon>
        <taxon>Bacteroidota</taxon>
        <taxon>Cytophagia</taxon>
        <taxon>Cytophagales</taxon>
        <taxon>Cyclobacteriaceae</taxon>
    </lineage>
</organism>
<accession>R7ZM00</accession>
<protein>
    <submittedName>
        <fullName evidence="1">Uncharacterized protein</fullName>
    </submittedName>
</protein>
<sequence>MHCFFAPLLNAFAYTIEFDHGSAPIDFRGMIPLHILF</sequence>
<name>R7ZM00_9BACT</name>
<gene>
    <name evidence="1" type="ORF">ADIS_4292</name>
</gene>
<dbReference type="Proteomes" id="UP000013909">
    <property type="component" value="Unassembled WGS sequence"/>
</dbReference>
<dbReference type="AlphaFoldDB" id="R7ZM00"/>
<proteinExistence type="predicted"/>
<reference evidence="1 2" key="1">
    <citation type="submission" date="2013-02" db="EMBL/GenBank/DDBJ databases">
        <title>A novel strain isolated from Lonar lake, Maharashtra, India.</title>
        <authorList>
            <person name="Singh A."/>
        </authorList>
    </citation>
    <scope>NUCLEOTIDE SEQUENCE [LARGE SCALE GENOMIC DNA]</scope>
    <source>
        <strain evidence="1 2">AK24</strain>
    </source>
</reference>
<keyword evidence="2" id="KW-1185">Reference proteome</keyword>
<evidence type="ECO:0000313" key="2">
    <source>
        <dbReference type="Proteomes" id="UP000013909"/>
    </source>
</evidence>
<dbReference type="EMBL" id="AQHR01000110">
    <property type="protein sequence ID" value="EON75121.1"/>
    <property type="molecule type" value="Genomic_DNA"/>
</dbReference>
<comment type="caution">
    <text evidence="1">The sequence shown here is derived from an EMBL/GenBank/DDBJ whole genome shotgun (WGS) entry which is preliminary data.</text>
</comment>